<name>A0A367LB64_9HYPO</name>
<organism evidence="1 2">
    <name type="scientific">Ophiocordyceps polyrhachis-furcata BCC 54312</name>
    <dbReference type="NCBI Taxonomy" id="1330021"/>
    <lineage>
        <taxon>Eukaryota</taxon>
        <taxon>Fungi</taxon>
        <taxon>Dikarya</taxon>
        <taxon>Ascomycota</taxon>
        <taxon>Pezizomycotina</taxon>
        <taxon>Sordariomycetes</taxon>
        <taxon>Hypocreomycetidae</taxon>
        <taxon>Hypocreales</taxon>
        <taxon>Ophiocordycipitaceae</taxon>
        <taxon>Ophiocordyceps</taxon>
    </lineage>
</organism>
<dbReference type="OrthoDB" id="5405126at2759"/>
<proteinExistence type="predicted"/>
<dbReference type="Proteomes" id="UP000253664">
    <property type="component" value="Unassembled WGS sequence"/>
</dbReference>
<comment type="caution">
    <text evidence="1">The sequence shown here is derived from an EMBL/GenBank/DDBJ whole genome shotgun (WGS) entry which is preliminary data.</text>
</comment>
<evidence type="ECO:0000313" key="2">
    <source>
        <dbReference type="Proteomes" id="UP000253664"/>
    </source>
</evidence>
<gene>
    <name evidence="1" type="ORF">L249_7213</name>
</gene>
<dbReference type="AlphaFoldDB" id="A0A367LB64"/>
<sequence length="426" mass="48610">MFRPMRFAASRVAFLPRLSTCPRRQFGSTSPACAIRAVFSQTDNEELNAILKKIQETIIFPAYLPAKQRKLIFDARARDELEMNPVIIEIEDQKYRFPPLDRSKDVPKVSTAFLDAVYKMQTPRDWENLPTLLAGYLKAQIQLRSSVYGKMCRVAARTGNIQAIIECAKQSKETGFAFRTWELIHRTFVANNARIYENSGDRRKMMQAYSQVVVLLDLLHRPEHTVVESNSRSRPQFSPLVRGMHLYALCSAIKAKQLDGKDAEKDMDHLREELKQFTPLWNEAAISDISSIPEVQSSCPSEDTKRSTQIGVNGYTYLQLMLQVARGCEMAVELVGDDARYLNRVRDAIIAHVAEFVRSAWGRDETWDDLYEKIMGQRPVWPAFEHREDLKHSYHKKLARKRAAVASDGASPPAWEMNQGGVDAPL</sequence>
<keyword evidence="2" id="KW-1185">Reference proteome</keyword>
<accession>A0A367LB64</accession>
<dbReference type="EMBL" id="LKCN02000010">
    <property type="protein sequence ID" value="RCI11655.1"/>
    <property type="molecule type" value="Genomic_DNA"/>
</dbReference>
<evidence type="ECO:0000313" key="1">
    <source>
        <dbReference type="EMBL" id="RCI11655.1"/>
    </source>
</evidence>
<reference evidence="1 2" key="1">
    <citation type="journal article" date="2015" name="BMC Genomics">
        <title>Insights from the genome of Ophiocordyceps polyrhachis-furcata to pathogenicity and host specificity in insect fungi.</title>
        <authorList>
            <person name="Wichadakul D."/>
            <person name="Kobmoo N."/>
            <person name="Ingsriswang S."/>
            <person name="Tangphatsornruang S."/>
            <person name="Chantasingh D."/>
            <person name="Luangsa-ard J.J."/>
            <person name="Eurwilaichitr L."/>
        </authorList>
    </citation>
    <scope>NUCLEOTIDE SEQUENCE [LARGE SCALE GENOMIC DNA]</scope>
    <source>
        <strain evidence="1 2">BCC 54312</strain>
    </source>
</reference>
<protein>
    <submittedName>
        <fullName evidence="1">Uncharacterized protein</fullName>
    </submittedName>
</protein>